<dbReference type="eggNOG" id="COG3711">
    <property type="taxonomic scope" value="Bacteria"/>
</dbReference>
<evidence type="ECO:0000313" key="5">
    <source>
        <dbReference type="Proteomes" id="UP000051658"/>
    </source>
</evidence>
<dbReference type="PANTHER" id="PTHR30185:SF18">
    <property type="entry name" value="TRANSCRIPTIONAL REGULATOR MTLR"/>
    <property type="match status" value="1"/>
</dbReference>
<gene>
    <name evidence="4" type="ORF">IV74_GL000414</name>
</gene>
<dbReference type="PANTHER" id="PTHR30185">
    <property type="entry name" value="CRYPTIC BETA-GLUCOSIDE BGL OPERON ANTITERMINATOR"/>
    <property type="match status" value="1"/>
</dbReference>
<evidence type="ECO:0000256" key="1">
    <source>
        <dbReference type="ARBA" id="ARBA00023015"/>
    </source>
</evidence>
<dbReference type="Proteomes" id="UP000051658">
    <property type="component" value="Unassembled WGS sequence"/>
</dbReference>
<accession>A0A0R2I1Q0</accession>
<dbReference type="AlphaFoldDB" id="A0A0R2I1Q0"/>
<keyword evidence="2" id="KW-0804">Transcription</keyword>
<protein>
    <recommendedName>
        <fullName evidence="3">Mga helix-turn-helix domain-containing protein</fullName>
    </recommendedName>
</protein>
<comment type="caution">
    <text evidence="4">The sequence shown here is derived from an EMBL/GenBank/DDBJ whole genome shotgun (WGS) entry which is preliminary data.</text>
</comment>
<dbReference type="GeneID" id="89588406"/>
<evidence type="ECO:0000259" key="3">
    <source>
        <dbReference type="Pfam" id="PF05043"/>
    </source>
</evidence>
<dbReference type="Pfam" id="PF05043">
    <property type="entry name" value="Mga"/>
    <property type="match status" value="1"/>
</dbReference>
<sequence>MLEFLDLEYIKMVKIVDFINKSVKPVSLDEIAKHIKIVKKTAYTLLVLMESELKDFDIEIKMNNDKEYYLENTCENKKQRNDVNLDAFVLACGKKSIVFSMVEELYHKGHIHVANFCESKYISPATFSRAKKQLMRILEKSNLTLATHLKGGIVGDEYYIRLFYFQFFTSFYNSIEWPFQQNQKIEVERFYQEKIKSMTNELNFMQKHKLYYLILIIKKRLIQNNILLENTYLFNELKGYNEIYKIYEEYLNNQSIFSKKHVAYETNFFMYMIYAERITSIKKDALGSFMLFSYDNNKCLRINQIWVEEFKRIFNQQISLNDELQIYQDLYILNQRYDLSLNRSSVFSKYENNLNPIILNQKIYQQTTRFYHKLLENKEFSDFIKSQGLEICEKIVIEKYYYYIYTYLFNQKEIKPIKIFMSDTFDLLSEQLIKKKLLLLFGGNIEIQSQLNSQTNLILTNSSMEQNCSEEFMIYSHKDLSSLKKIVYIIQEKIYAQINDCEGNEMGESYVENRG</sequence>
<evidence type="ECO:0000256" key="2">
    <source>
        <dbReference type="ARBA" id="ARBA00023163"/>
    </source>
</evidence>
<reference evidence="4 5" key="1">
    <citation type="journal article" date="2015" name="Genome Announc.">
        <title>Expanding the biotechnology potential of lactobacilli through comparative genomics of 213 strains and associated genera.</title>
        <authorList>
            <person name="Sun Z."/>
            <person name="Harris H.M."/>
            <person name="McCann A."/>
            <person name="Guo C."/>
            <person name="Argimon S."/>
            <person name="Zhang W."/>
            <person name="Yang X."/>
            <person name="Jeffery I.B."/>
            <person name="Cooney J.C."/>
            <person name="Kagawa T.F."/>
            <person name="Liu W."/>
            <person name="Song Y."/>
            <person name="Salvetti E."/>
            <person name="Wrobel A."/>
            <person name="Rasinkangas P."/>
            <person name="Parkhill J."/>
            <person name="Rea M.C."/>
            <person name="O'Sullivan O."/>
            <person name="Ritari J."/>
            <person name="Douillard F.P."/>
            <person name="Paul Ross R."/>
            <person name="Yang R."/>
            <person name="Briner A.E."/>
            <person name="Felis G.E."/>
            <person name="de Vos W.M."/>
            <person name="Barrangou R."/>
            <person name="Klaenhammer T.R."/>
            <person name="Caufield P.W."/>
            <person name="Cui Y."/>
            <person name="Zhang H."/>
            <person name="O'Toole P.W."/>
        </authorList>
    </citation>
    <scope>NUCLEOTIDE SEQUENCE [LARGE SCALE GENOMIC DNA]</scope>
    <source>
        <strain evidence="4 5">DSM 20623</strain>
    </source>
</reference>
<dbReference type="RefSeq" id="WP_034570804.1">
    <property type="nucleotide sequence ID" value="NZ_JQBS01000007.1"/>
</dbReference>
<keyword evidence="1" id="KW-0805">Transcription regulation</keyword>
<dbReference type="PATRIC" id="fig|1449336.4.peg.421"/>
<name>A0A0R2I1Q0_CARDV</name>
<dbReference type="InterPro" id="IPR007737">
    <property type="entry name" value="Mga_HTH"/>
</dbReference>
<keyword evidence="5" id="KW-1185">Reference proteome</keyword>
<organism evidence="4 5">
    <name type="scientific">Carnobacterium divergens DSM 20623</name>
    <dbReference type="NCBI Taxonomy" id="1449336"/>
    <lineage>
        <taxon>Bacteria</taxon>
        <taxon>Bacillati</taxon>
        <taxon>Bacillota</taxon>
        <taxon>Bacilli</taxon>
        <taxon>Lactobacillales</taxon>
        <taxon>Carnobacteriaceae</taxon>
        <taxon>Carnobacterium</taxon>
    </lineage>
</organism>
<evidence type="ECO:0000313" key="4">
    <source>
        <dbReference type="EMBL" id="KRN57430.1"/>
    </source>
</evidence>
<dbReference type="EMBL" id="JQBS01000007">
    <property type="protein sequence ID" value="KRN57430.1"/>
    <property type="molecule type" value="Genomic_DNA"/>
</dbReference>
<proteinExistence type="predicted"/>
<dbReference type="InterPro" id="IPR050661">
    <property type="entry name" value="BglG_antiterminators"/>
</dbReference>
<feature type="domain" description="Mga helix-turn-helix" evidence="3">
    <location>
        <begin position="92"/>
        <end position="168"/>
    </location>
</feature>